<evidence type="ECO:0000313" key="1">
    <source>
        <dbReference type="EMBL" id="CAH0486630.1"/>
    </source>
</evidence>
<gene>
    <name evidence="1" type="ORF">PFR001_LOCUS2246</name>
</gene>
<proteinExistence type="predicted"/>
<evidence type="ECO:0000313" key="2">
    <source>
        <dbReference type="Proteomes" id="UP001157938"/>
    </source>
</evidence>
<dbReference type="EMBL" id="CAKLBC010000482">
    <property type="protein sequence ID" value="CAH0486630.1"/>
    <property type="molecule type" value="Genomic_DNA"/>
</dbReference>
<protein>
    <submittedName>
        <fullName evidence="1">Uncharacterized protein</fullName>
    </submittedName>
</protein>
<organism evidence="1 2">
    <name type="scientific">Peronospora farinosa</name>
    <dbReference type="NCBI Taxonomy" id="134698"/>
    <lineage>
        <taxon>Eukaryota</taxon>
        <taxon>Sar</taxon>
        <taxon>Stramenopiles</taxon>
        <taxon>Oomycota</taxon>
        <taxon>Peronosporomycetes</taxon>
        <taxon>Peronosporales</taxon>
        <taxon>Peronosporaceae</taxon>
        <taxon>Peronospora</taxon>
    </lineage>
</organism>
<keyword evidence="2" id="KW-1185">Reference proteome</keyword>
<dbReference type="Proteomes" id="UP001157938">
    <property type="component" value="Unassembled WGS sequence"/>
</dbReference>
<comment type="caution">
    <text evidence="1">The sequence shown here is derived from an EMBL/GenBank/DDBJ whole genome shotgun (WGS) entry which is preliminary data.</text>
</comment>
<name>A0ABN8BXY2_9STRA</name>
<accession>A0ABN8BXY2</accession>
<sequence length="333" mass="37714">MSITSPTVPESDVTFPISARDASYWLAVASALPSSRVNTVSNVSASSSCRSLNTNSFLLNHRSSGLETGTTGISTPICETTQKRDFHVENTIFPSLYDSDFFVPRLGSTRSNRGRYHDQAAVFQDCPRITSPYTKPKCKKPIIRAEEVFEHQRYQIVVGWGSKGHLLPLDPEKYMRVVRHSIQKNRRNGRNFRSAQEQDDEILLEWSPSSTFPDILLPKASEWKKKSCCSFKQRSKSVTSDFKGSSGALHSVAGAGTFENAHEVIPRWEWFFTIYSKTITSHTWKIDRFSKSGTTKEFKWRNPVFISRQFVWKTTTSSTTEMGTLSTFTFGSE</sequence>
<reference evidence="1 2" key="1">
    <citation type="submission" date="2021-11" db="EMBL/GenBank/DDBJ databases">
        <authorList>
            <person name="Islam A."/>
            <person name="Islam S."/>
            <person name="Flora M.S."/>
            <person name="Rahman M."/>
            <person name="Ziaur R.M."/>
            <person name="Epstein J.H."/>
            <person name="Hassan M."/>
            <person name="Klassen M."/>
            <person name="Woodard K."/>
            <person name="Webb A."/>
            <person name="Webby R.J."/>
            <person name="El Zowalaty M.E."/>
        </authorList>
    </citation>
    <scope>NUCLEOTIDE SEQUENCE [LARGE SCALE GENOMIC DNA]</scope>
    <source>
        <strain evidence="1">Pf1</strain>
    </source>
</reference>